<dbReference type="EMBL" id="QKRW01000046">
    <property type="protein sequence ID" value="RAL59910.1"/>
    <property type="molecule type" value="Genomic_DNA"/>
</dbReference>
<sequence>MLSTLSAWSYRCATTLSSLESQIASIKADAQRRHRDEQDWNAHVESLVEITPPVESNTDRLEKRNAALEDPASDEEMNDVDSAGGQQTKDTRSAKKRGFGGLGFGK</sequence>
<gene>
    <name evidence="2" type="ORF">DID88_000537</name>
</gene>
<evidence type="ECO:0000256" key="1">
    <source>
        <dbReference type="SAM" id="MobiDB-lite"/>
    </source>
</evidence>
<evidence type="ECO:0000313" key="2">
    <source>
        <dbReference type="EMBL" id="RAL59910.1"/>
    </source>
</evidence>
<comment type="caution">
    <text evidence="2">The sequence shown here is derived from an EMBL/GenBank/DDBJ whole genome shotgun (WGS) entry which is preliminary data.</text>
</comment>
<dbReference type="AlphaFoldDB" id="A0A395II53"/>
<feature type="compositionally biased region" description="Basic and acidic residues" evidence="1">
    <location>
        <begin position="57"/>
        <end position="67"/>
    </location>
</feature>
<reference evidence="2 3" key="1">
    <citation type="submission" date="2018-06" db="EMBL/GenBank/DDBJ databases">
        <title>Genome Sequence of the Brown Rot Fungal Pathogen Monilinia fructigena.</title>
        <authorList>
            <person name="Landi L."/>
            <person name="De Miccolis Angelini R.M."/>
            <person name="Pollastro S."/>
            <person name="Abate D."/>
            <person name="Faretra F."/>
            <person name="Romanazzi G."/>
        </authorList>
    </citation>
    <scope>NUCLEOTIDE SEQUENCE [LARGE SCALE GENOMIC DNA]</scope>
    <source>
        <strain evidence="2 3">Mfrg269</strain>
    </source>
</reference>
<feature type="region of interest" description="Disordered" evidence="1">
    <location>
        <begin position="51"/>
        <end position="106"/>
    </location>
</feature>
<dbReference type="OrthoDB" id="10265275at2759"/>
<dbReference type="Proteomes" id="UP000249056">
    <property type="component" value="Unassembled WGS sequence"/>
</dbReference>
<organism evidence="2 3">
    <name type="scientific">Monilinia fructigena</name>
    <dbReference type="NCBI Taxonomy" id="38457"/>
    <lineage>
        <taxon>Eukaryota</taxon>
        <taxon>Fungi</taxon>
        <taxon>Dikarya</taxon>
        <taxon>Ascomycota</taxon>
        <taxon>Pezizomycotina</taxon>
        <taxon>Leotiomycetes</taxon>
        <taxon>Helotiales</taxon>
        <taxon>Sclerotiniaceae</taxon>
        <taxon>Monilinia</taxon>
    </lineage>
</organism>
<accession>A0A395II53</accession>
<proteinExistence type="predicted"/>
<protein>
    <submittedName>
        <fullName evidence="2">Uncharacterized protein</fullName>
    </submittedName>
</protein>
<keyword evidence="3" id="KW-1185">Reference proteome</keyword>
<name>A0A395II53_9HELO</name>
<evidence type="ECO:0000313" key="3">
    <source>
        <dbReference type="Proteomes" id="UP000249056"/>
    </source>
</evidence>